<gene>
    <name evidence="2" type="ORF">HMPREF0495_00221</name>
</gene>
<evidence type="ECO:0000313" key="2">
    <source>
        <dbReference type="EMBL" id="ERK45828.1"/>
    </source>
</evidence>
<comment type="caution">
    <text evidence="2">The sequence shown here is derived from an EMBL/GenBank/DDBJ whole genome shotgun (WGS) entry which is preliminary data.</text>
</comment>
<name>U2QWZ8_LEVBR</name>
<dbReference type="Proteomes" id="UP000016644">
    <property type="component" value="Unassembled WGS sequence"/>
</dbReference>
<dbReference type="EMBL" id="AWVK01000006">
    <property type="protein sequence ID" value="ERK45828.1"/>
    <property type="molecule type" value="Genomic_DNA"/>
</dbReference>
<organism evidence="2 3">
    <name type="scientific">Levilactobacillus brevis ATCC 14869 = DSM 20054</name>
    <dbReference type="NCBI Taxonomy" id="649758"/>
    <lineage>
        <taxon>Bacteria</taxon>
        <taxon>Bacillati</taxon>
        <taxon>Bacillota</taxon>
        <taxon>Bacilli</taxon>
        <taxon>Lactobacillales</taxon>
        <taxon>Lactobacillaceae</taxon>
        <taxon>Levilactobacillus</taxon>
    </lineage>
</organism>
<reference evidence="2 3" key="1">
    <citation type="submission" date="2013-06" db="EMBL/GenBank/DDBJ databases">
        <authorList>
            <person name="Weinstock G."/>
            <person name="Sodergren E."/>
            <person name="Lobos E.A."/>
            <person name="Fulton L."/>
            <person name="Fulton R."/>
            <person name="Courtney L."/>
            <person name="Fronick C."/>
            <person name="O'Laughlin M."/>
            <person name="Godfrey J."/>
            <person name="Wilson R.M."/>
            <person name="Miner T."/>
            <person name="Farmer C."/>
            <person name="Delehaunty K."/>
            <person name="Cordes M."/>
            <person name="Minx P."/>
            <person name="Tomlinson C."/>
            <person name="Chen J."/>
            <person name="Wollam A."/>
            <person name="Pepin K.H."/>
            <person name="Bhonagiri V."/>
            <person name="Zhang X."/>
            <person name="Warren W."/>
            <person name="Mitreva M."/>
            <person name="Mardis E.R."/>
            <person name="Wilson R.K."/>
        </authorList>
    </citation>
    <scope>NUCLEOTIDE SEQUENCE [LARGE SCALE GENOMIC DNA]</scope>
    <source>
        <strain evidence="2 3">ATCC 14869</strain>
    </source>
</reference>
<accession>U2QWZ8</accession>
<dbReference type="HOGENOM" id="CLU_2990937_0_0_9"/>
<sequence>MGRMNWLYVTIGILLFIVAIYFIDGGWAQNLGSVYKNYKDSKLPLSVFIRLLLKRHE</sequence>
<proteinExistence type="predicted"/>
<dbReference type="AlphaFoldDB" id="U2QWZ8"/>
<evidence type="ECO:0000313" key="3">
    <source>
        <dbReference type="Proteomes" id="UP000016644"/>
    </source>
</evidence>
<keyword evidence="1" id="KW-0812">Transmembrane</keyword>
<keyword evidence="1" id="KW-0472">Membrane</keyword>
<protein>
    <submittedName>
        <fullName evidence="2">Uncharacterized protein</fullName>
    </submittedName>
</protein>
<feature type="transmembrane region" description="Helical" evidence="1">
    <location>
        <begin position="6"/>
        <end position="23"/>
    </location>
</feature>
<keyword evidence="1" id="KW-1133">Transmembrane helix</keyword>
<evidence type="ECO:0000256" key="1">
    <source>
        <dbReference type="SAM" id="Phobius"/>
    </source>
</evidence>